<name>A0ABV7L193_9PROT</name>
<evidence type="ECO:0000256" key="2">
    <source>
        <dbReference type="ARBA" id="ARBA00022741"/>
    </source>
</evidence>
<dbReference type="Proteomes" id="UP001595528">
    <property type="component" value="Unassembled WGS sequence"/>
</dbReference>
<protein>
    <submittedName>
        <fullName evidence="5">ABC transporter ATP-binding protein</fullName>
    </submittedName>
</protein>
<dbReference type="EMBL" id="JBHRTR010000028">
    <property type="protein sequence ID" value="MFC3228365.1"/>
    <property type="molecule type" value="Genomic_DNA"/>
</dbReference>
<dbReference type="SUPFAM" id="SSF52540">
    <property type="entry name" value="P-loop containing nucleoside triphosphate hydrolases"/>
    <property type="match status" value="1"/>
</dbReference>
<dbReference type="InterPro" id="IPR003593">
    <property type="entry name" value="AAA+_ATPase"/>
</dbReference>
<gene>
    <name evidence="5" type="ORF">ACFOGJ_14070</name>
</gene>
<keyword evidence="2" id="KW-0547">Nucleotide-binding</keyword>
<sequence>MTAPVLQAEGVVKRFGGLTAVNAVSFTVAEHEVLGLIGPNGSGKTTMINLISGALTPSAGTIRLRGRPLSGLRPDRVAQAGVGRTFQLVRVLPGLSVLENVMAGGVFGHRRAWGPALEAEARTLLQRVGLGGREGEAPEQLTYIDQKRLELARALAGDPALLLLDEWLAGLNPTELQTGIALIAGLRDEGRTIILVEHVMHAIRSLCDRCVVMNSGSRIAEGPPAQVLSEPEVVRAYLGEAEEEEREAAG</sequence>
<dbReference type="InterPro" id="IPR003439">
    <property type="entry name" value="ABC_transporter-like_ATP-bd"/>
</dbReference>
<feature type="domain" description="ABC transporter" evidence="4">
    <location>
        <begin position="6"/>
        <end position="240"/>
    </location>
</feature>
<dbReference type="Gene3D" id="3.40.50.300">
    <property type="entry name" value="P-loop containing nucleotide triphosphate hydrolases"/>
    <property type="match status" value="1"/>
</dbReference>
<comment type="caution">
    <text evidence="5">The sequence shown here is derived from an EMBL/GenBank/DDBJ whole genome shotgun (WGS) entry which is preliminary data.</text>
</comment>
<keyword evidence="3 5" id="KW-0067">ATP-binding</keyword>
<dbReference type="CDD" id="cd03219">
    <property type="entry name" value="ABC_Mj1267_LivG_branched"/>
    <property type="match status" value="1"/>
</dbReference>
<dbReference type="InterPro" id="IPR051120">
    <property type="entry name" value="ABC_AA/LPS_Transport"/>
</dbReference>
<evidence type="ECO:0000256" key="1">
    <source>
        <dbReference type="ARBA" id="ARBA00022448"/>
    </source>
</evidence>
<evidence type="ECO:0000313" key="6">
    <source>
        <dbReference type="Proteomes" id="UP001595528"/>
    </source>
</evidence>
<keyword evidence="6" id="KW-1185">Reference proteome</keyword>
<dbReference type="Pfam" id="PF00005">
    <property type="entry name" value="ABC_tran"/>
    <property type="match status" value="1"/>
</dbReference>
<reference evidence="6" key="1">
    <citation type="journal article" date="2019" name="Int. J. Syst. Evol. Microbiol.">
        <title>The Global Catalogue of Microorganisms (GCM) 10K type strain sequencing project: providing services to taxonomists for standard genome sequencing and annotation.</title>
        <authorList>
            <consortium name="The Broad Institute Genomics Platform"/>
            <consortium name="The Broad Institute Genome Sequencing Center for Infectious Disease"/>
            <person name="Wu L."/>
            <person name="Ma J."/>
        </authorList>
    </citation>
    <scope>NUCLEOTIDE SEQUENCE [LARGE SCALE GENOMIC DNA]</scope>
    <source>
        <strain evidence="6">KCTC 42964</strain>
    </source>
</reference>
<dbReference type="InterPro" id="IPR032823">
    <property type="entry name" value="BCA_ABC_TP_C"/>
</dbReference>
<dbReference type="Pfam" id="PF12399">
    <property type="entry name" value="BCA_ABC_TP_C"/>
    <property type="match status" value="1"/>
</dbReference>
<evidence type="ECO:0000256" key="3">
    <source>
        <dbReference type="ARBA" id="ARBA00022840"/>
    </source>
</evidence>
<keyword evidence="1" id="KW-0813">Transport</keyword>
<dbReference type="InterPro" id="IPR027417">
    <property type="entry name" value="P-loop_NTPase"/>
</dbReference>
<dbReference type="PROSITE" id="PS50893">
    <property type="entry name" value="ABC_TRANSPORTER_2"/>
    <property type="match status" value="1"/>
</dbReference>
<dbReference type="PANTHER" id="PTHR45772">
    <property type="entry name" value="CONSERVED COMPONENT OF ABC TRANSPORTER FOR NATURAL AMINO ACIDS-RELATED"/>
    <property type="match status" value="1"/>
</dbReference>
<dbReference type="RefSeq" id="WP_379901407.1">
    <property type="nucleotide sequence ID" value="NZ_JBHRTR010000028.1"/>
</dbReference>
<proteinExistence type="predicted"/>
<dbReference type="GO" id="GO:0005524">
    <property type="term" value="F:ATP binding"/>
    <property type="evidence" value="ECO:0007669"/>
    <property type="project" value="UniProtKB-KW"/>
</dbReference>
<dbReference type="PANTHER" id="PTHR45772:SF2">
    <property type="entry name" value="ABC TRANSPORTER ATP-BINDING PROTEIN"/>
    <property type="match status" value="1"/>
</dbReference>
<accession>A0ABV7L193</accession>
<evidence type="ECO:0000259" key="4">
    <source>
        <dbReference type="PROSITE" id="PS50893"/>
    </source>
</evidence>
<dbReference type="SMART" id="SM00382">
    <property type="entry name" value="AAA"/>
    <property type="match status" value="1"/>
</dbReference>
<organism evidence="5 6">
    <name type="scientific">Marinibaculum pumilum</name>
    <dbReference type="NCBI Taxonomy" id="1766165"/>
    <lineage>
        <taxon>Bacteria</taxon>
        <taxon>Pseudomonadati</taxon>
        <taxon>Pseudomonadota</taxon>
        <taxon>Alphaproteobacteria</taxon>
        <taxon>Rhodospirillales</taxon>
        <taxon>Rhodospirillaceae</taxon>
        <taxon>Marinibaculum</taxon>
    </lineage>
</organism>
<evidence type="ECO:0000313" key="5">
    <source>
        <dbReference type="EMBL" id="MFC3228365.1"/>
    </source>
</evidence>